<dbReference type="InterPro" id="IPR046341">
    <property type="entry name" value="SET_dom_sf"/>
</dbReference>
<reference evidence="4" key="3">
    <citation type="submission" date="2025-04" db="UniProtKB">
        <authorList>
            <consortium name="RefSeq"/>
        </authorList>
    </citation>
    <scope>IDENTIFICATION</scope>
    <source>
        <strain evidence="4">CBS 304.34</strain>
    </source>
</reference>
<dbReference type="PANTHER" id="PTHR47250">
    <property type="entry name" value="HISTONE-LYSINE N-METHYLTRANSFERASE SET-6"/>
    <property type="match status" value="1"/>
</dbReference>
<dbReference type="SUPFAM" id="SSF82199">
    <property type="entry name" value="SET domain"/>
    <property type="match status" value="1"/>
</dbReference>
<dbReference type="SMART" id="SM00317">
    <property type="entry name" value="SET"/>
    <property type="match status" value="1"/>
</dbReference>
<dbReference type="PANTHER" id="PTHR47250:SF3">
    <property type="entry name" value="HISTONE-LYSINE N-METHYLTRANSFERASE SET-6"/>
    <property type="match status" value="1"/>
</dbReference>
<dbReference type="GeneID" id="54467519"/>
<dbReference type="OrthoDB" id="308383at2759"/>
<evidence type="ECO:0000313" key="3">
    <source>
        <dbReference type="Proteomes" id="UP000504636"/>
    </source>
</evidence>
<evidence type="ECO:0000313" key="2">
    <source>
        <dbReference type="EMBL" id="KAF2806974.1"/>
    </source>
</evidence>
<gene>
    <name evidence="2 4" type="ORF">BDZ99DRAFT_537972</name>
</gene>
<dbReference type="RefSeq" id="XP_033573938.1">
    <property type="nucleotide sequence ID" value="XM_033726626.1"/>
</dbReference>
<accession>A0A6A6YG28</accession>
<dbReference type="Pfam" id="PF00856">
    <property type="entry name" value="SET"/>
    <property type="match status" value="1"/>
</dbReference>
<proteinExistence type="predicted"/>
<dbReference type="PROSITE" id="PS50280">
    <property type="entry name" value="SET"/>
    <property type="match status" value="1"/>
</dbReference>
<reference evidence="2 4" key="1">
    <citation type="journal article" date="2020" name="Stud. Mycol.">
        <title>101 Dothideomycetes genomes: a test case for predicting lifestyles and emergence of pathogens.</title>
        <authorList>
            <person name="Haridas S."/>
            <person name="Albert R."/>
            <person name="Binder M."/>
            <person name="Bloem J."/>
            <person name="Labutti K."/>
            <person name="Salamov A."/>
            <person name="Andreopoulos B."/>
            <person name="Baker S."/>
            <person name="Barry K."/>
            <person name="Bills G."/>
            <person name="Bluhm B."/>
            <person name="Cannon C."/>
            <person name="Castanera R."/>
            <person name="Culley D."/>
            <person name="Daum C."/>
            <person name="Ezra D."/>
            <person name="Gonzalez J."/>
            <person name="Henrissat B."/>
            <person name="Kuo A."/>
            <person name="Liang C."/>
            <person name="Lipzen A."/>
            <person name="Lutzoni F."/>
            <person name="Magnuson J."/>
            <person name="Mondo S."/>
            <person name="Nolan M."/>
            <person name="Ohm R."/>
            <person name="Pangilinan J."/>
            <person name="Park H.-J."/>
            <person name="Ramirez L."/>
            <person name="Alfaro M."/>
            <person name="Sun H."/>
            <person name="Tritt A."/>
            <person name="Yoshinaga Y."/>
            <person name="Zwiers L.-H."/>
            <person name="Turgeon B."/>
            <person name="Goodwin S."/>
            <person name="Spatafora J."/>
            <person name="Crous P."/>
            <person name="Grigoriev I."/>
        </authorList>
    </citation>
    <scope>NUCLEOTIDE SEQUENCE</scope>
    <source>
        <strain evidence="2 4">CBS 304.34</strain>
    </source>
</reference>
<dbReference type="Gene3D" id="2.170.270.10">
    <property type="entry name" value="SET domain"/>
    <property type="match status" value="1"/>
</dbReference>
<sequence length="200" mass="22652">MCPAARGNLNCGHEFQDWLSGGLDWTSRFELRATPLGVGVFAKTQWQRGQILGAYTGRVIPAPDGKKKKSLAYCLNIPIGKRASKRGKSRHDEAWPKAMIDAETKGNWTRFINHNCDANTHFEYFRVGKQIVMVLEATRTIDADTEITTDYGEGYFEQAGFGCRCWSKSCMSKKFPKQRIEKRRSVTSGCLEADMSRRRS</sequence>
<dbReference type="InterPro" id="IPR001214">
    <property type="entry name" value="SET_dom"/>
</dbReference>
<organism evidence="2">
    <name type="scientific">Mytilinidion resinicola</name>
    <dbReference type="NCBI Taxonomy" id="574789"/>
    <lineage>
        <taxon>Eukaryota</taxon>
        <taxon>Fungi</taxon>
        <taxon>Dikarya</taxon>
        <taxon>Ascomycota</taxon>
        <taxon>Pezizomycotina</taxon>
        <taxon>Dothideomycetes</taxon>
        <taxon>Pleosporomycetidae</taxon>
        <taxon>Mytilinidiales</taxon>
        <taxon>Mytilinidiaceae</taxon>
        <taxon>Mytilinidion</taxon>
    </lineage>
</organism>
<dbReference type="AlphaFoldDB" id="A0A6A6YG28"/>
<protein>
    <submittedName>
        <fullName evidence="2 4">SET domain-containing protein</fullName>
    </submittedName>
</protein>
<dbReference type="EMBL" id="MU003706">
    <property type="protein sequence ID" value="KAF2806974.1"/>
    <property type="molecule type" value="Genomic_DNA"/>
</dbReference>
<name>A0A6A6YG28_9PEZI</name>
<evidence type="ECO:0000313" key="4">
    <source>
        <dbReference type="RefSeq" id="XP_033573938.1"/>
    </source>
</evidence>
<evidence type="ECO:0000259" key="1">
    <source>
        <dbReference type="PROSITE" id="PS50280"/>
    </source>
</evidence>
<keyword evidence="3" id="KW-1185">Reference proteome</keyword>
<dbReference type="Proteomes" id="UP000504636">
    <property type="component" value="Unplaced"/>
</dbReference>
<dbReference type="InterPro" id="IPR053105">
    <property type="entry name" value="Class_V-like_SAM-MTase"/>
</dbReference>
<reference evidence="4" key="2">
    <citation type="submission" date="2020-04" db="EMBL/GenBank/DDBJ databases">
        <authorList>
            <consortium name="NCBI Genome Project"/>
        </authorList>
    </citation>
    <scope>NUCLEOTIDE SEQUENCE</scope>
    <source>
        <strain evidence="4">CBS 304.34</strain>
    </source>
</reference>
<feature type="domain" description="SET" evidence="1">
    <location>
        <begin position="27"/>
        <end position="152"/>
    </location>
</feature>